<feature type="chain" id="PRO_5047099955" evidence="1">
    <location>
        <begin position="20"/>
        <end position="541"/>
    </location>
</feature>
<accession>A0ABT9SIR1</accession>
<proteinExistence type="predicted"/>
<keyword evidence="3" id="KW-1185">Reference proteome</keyword>
<protein>
    <submittedName>
        <fullName evidence="2">Uncharacterized protein</fullName>
    </submittedName>
</protein>
<gene>
    <name evidence="2" type="ORF">J2T04_001052</name>
</gene>
<feature type="signal peptide" evidence="1">
    <location>
        <begin position="1"/>
        <end position="19"/>
    </location>
</feature>
<sequence length="541" mass="55421">MEKNVIILSAMLCTSLVFSQVGINTSNPQQSFHVDGAKDNPATGAPTAAQQVNDFSVRNNGFVGVGTTVPASKVDITVDNQGGGAANSLVMTGYGNSKGSSLQIRAANGTAAAPTGLVTGDNIGILHFIPRHDGGFSGYTSSIYATYKGSGVTSLTNLNFNTSGAPRMTIDEFGNVGMGTEAPQGKLDVVSTTSGFIPPRLTTAQRDAIAAGSRPPGTTIFNTTDSRIQVNTGTDATPVWSSMENTNIYNANGDLTGNRTVGIGANTLSFTGTTGAVSIVGNNDGLVRTSLRNTNTGTNTRNDIHIGAAASNIYLGTDRGSGIFGSGAKAYLDNQSGGRMVFGTVGTEQLTITPGGNVGVGINAPTERLDVNGTARVRSLPVAAGPTVITPVYADNNGVLNKAVTATYGTIINSATATVQPNATAALVTGLTDGGVYKATVRLNNGCNNVSIAEFYIINNSFSNLYSIKGIDGLAGAGTVTFTQPNRTTAQAVWSAMLPCQDGGDGTGHNYTLTMPAAGTINVTNNGNVPRGYSIIVTRQF</sequence>
<dbReference type="EMBL" id="JAUSRL010000002">
    <property type="protein sequence ID" value="MDP9959173.1"/>
    <property type="molecule type" value="Genomic_DNA"/>
</dbReference>
<reference evidence="2 3" key="1">
    <citation type="submission" date="2023-07" db="EMBL/GenBank/DDBJ databases">
        <title>Sorghum-associated microbial communities from plants grown in Nebraska, USA.</title>
        <authorList>
            <person name="Schachtman D."/>
        </authorList>
    </citation>
    <scope>NUCLEOTIDE SEQUENCE [LARGE SCALE GENOMIC DNA]</scope>
    <source>
        <strain evidence="2 3">CC351</strain>
    </source>
</reference>
<dbReference type="Proteomes" id="UP001235513">
    <property type="component" value="Unassembled WGS sequence"/>
</dbReference>
<evidence type="ECO:0000256" key="1">
    <source>
        <dbReference type="SAM" id="SignalP"/>
    </source>
</evidence>
<evidence type="ECO:0000313" key="2">
    <source>
        <dbReference type="EMBL" id="MDP9959173.1"/>
    </source>
</evidence>
<comment type="caution">
    <text evidence="2">The sequence shown here is derived from an EMBL/GenBank/DDBJ whole genome shotgun (WGS) entry which is preliminary data.</text>
</comment>
<keyword evidence="1" id="KW-0732">Signal</keyword>
<dbReference type="RefSeq" id="WP_306841790.1">
    <property type="nucleotide sequence ID" value="NZ_JAUSRL010000002.1"/>
</dbReference>
<organism evidence="2 3">
    <name type="scientific">Chryseobacterium lathyri</name>
    <dbReference type="NCBI Taxonomy" id="395933"/>
    <lineage>
        <taxon>Bacteria</taxon>
        <taxon>Pseudomonadati</taxon>
        <taxon>Bacteroidota</taxon>
        <taxon>Flavobacteriia</taxon>
        <taxon>Flavobacteriales</taxon>
        <taxon>Weeksellaceae</taxon>
        <taxon>Chryseobacterium group</taxon>
        <taxon>Chryseobacterium</taxon>
    </lineage>
</organism>
<name>A0ABT9SIR1_9FLAO</name>
<evidence type="ECO:0000313" key="3">
    <source>
        <dbReference type="Proteomes" id="UP001235513"/>
    </source>
</evidence>